<accession>A0A3P1WRT7</accession>
<keyword evidence="1" id="KW-0472">Membrane</keyword>
<evidence type="ECO:0000313" key="3">
    <source>
        <dbReference type="EMBL" id="RRD48568.1"/>
    </source>
</evidence>
<reference evidence="3 4" key="1">
    <citation type="submission" date="2018-11" db="EMBL/GenBank/DDBJ databases">
        <title>Genomes From Bacteria Associated with the Canine Oral Cavity: a Test Case for Automated Genome-Based Taxonomic Assignment.</title>
        <authorList>
            <person name="Coil D.A."/>
            <person name="Jospin G."/>
            <person name="Darling A.E."/>
            <person name="Wallis C."/>
            <person name="Davis I.J."/>
            <person name="Harris S."/>
            <person name="Eisen J.A."/>
            <person name="Holcombe L.J."/>
            <person name="O'Flynn C."/>
        </authorList>
    </citation>
    <scope>NUCLEOTIDE SEQUENCE [LARGE SCALE GENOMIC DNA]</scope>
    <source>
        <strain evidence="3 4">OH2822_COT-296</strain>
    </source>
</reference>
<comment type="caution">
    <text evidence="3">The sequence shown here is derived from an EMBL/GenBank/DDBJ whole genome shotgun (WGS) entry which is preliminary data.</text>
</comment>
<evidence type="ECO:0000256" key="1">
    <source>
        <dbReference type="SAM" id="Phobius"/>
    </source>
</evidence>
<evidence type="ECO:0000259" key="2">
    <source>
        <dbReference type="Pfam" id="PF20990"/>
    </source>
</evidence>
<feature type="transmembrane region" description="Helical" evidence="1">
    <location>
        <begin position="420"/>
        <end position="436"/>
    </location>
</feature>
<name>A0A3P1WRT7_9ACTN</name>
<dbReference type="Proteomes" id="UP000280935">
    <property type="component" value="Unassembled WGS sequence"/>
</dbReference>
<evidence type="ECO:0000313" key="4">
    <source>
        <dbReference type="Proteomes" id="UP000280935"/>
    </source>
</evidence>
<keyword evidence="1" id="KW-1133">Transmembrane helix</keyword>
<dbReference type="RefSeq" id="WP_125228762.1">
    <property type="nucleotide sequence ID" value="NZ_RQYT01000036.1"/>
</dbReference>
<sequence>MVLVAVMLGAPLARADESTATLYRFDGRLEADGTLRVTETITFDSAPAELTQRIALQAPIDRHRYYQYRVSDVEVTGAEGLRVQQEGDYQVLTMKPSNEVTITYSVTGATYSDDTSEGGVTVFSWRALQGLSVGVEKVEGELKIATLPEFVDCTAGPPGTLSKCVMVAAGTHRSPMPVFESDARGAGEQVTLTVGLASAAVTPSATLKESWNLDRAFTVNLATVGASLAALAVGSLLLYWLFRRTGVDTQFSGEVTPVATFRPVGDGESVFELADGVRPGLVGTVADERVDPVDITATLLDLAVRGHLRITELQHAEYGLTDWQFTRLENPTDELALFEERLLDAVAPKDGSSLASELPASLTPTLPGIQDALYDEVVARGWFESRPDSTRSSWRMRGWTALGTAIVSLVLLAAFTRFGLLGLVLVALAGGLLFIGNRMPRRTAEGARLLSGLGALSSLLTTHPTDHMPKGRELEEISRLLPYAVVLGGRQRWLEALAAADDDDLPDPTDLDWYHAPENWHLKDLPASLTQFVNTVQGELFSR</sequence>
<feature type="domain" description="Predicted membrane protein YciQ-like C-terminal" evidence="2">
    <location>
        <begin position="271"/>
        <end position="497"/>
    </location>
</feature>
<dbReference type="InterPro" id="IPR048389">
    <property type="entry name" value="YciQ-like_C"/>
</dbReference>
<proteinExistence type="predicted"/>
<keyword evidence="1" id="KW-0812">Transmembrane</keyword>
<organism evidence="3 4">
    <name type="scientific">Arachnia propionica</name>
    <dbReference type="NCBI Taxonomy" id="1750"/>
    <lineage>
        <taxon>Bacteria</taxon>
        <taxon>Bacillati</taxon>
        <taxon>Actinomycetota</taxon>
        <taxon>Actinomycetes</taxon>
        <taxon>Propionibacteriales</taxon>
        <taxon>Propionibacteriaceae</taxon>
        <taxon>Arachnia</taxon>
    </lineage>
</organism>
<gene>
    <name evidence="3" type="ORF">EII35_12295</name>
</gene>
<feature type="transmembrane region" description="Helical" evidence="1">
    <location>
        <begin position="396"/>
        <end position="414"/>
    </location>
</feature>
<protein>
    <submittedName>
        <fullName evidence="3">DUF2207 domain-containing protein</fullName>
    </submittedName>
</protein>
<dbReference type="AlphaFoldDB" id="A0A3P1WRT7"/>
<feature type="transmembrane region" description="Helical" evidence="1">
    <location>
        <begin position="217"/>
        <end position="242"/>
    </location>
</feature>
<dbReference type="Pfam" id="PF20990">
    <property type="entry name" value="DUF2207_C"/>
    <property type="match status" value="1"/>
</dbReference>
<dbReference type="EMBL" id="RQYT01000036">
    <property type="protein sequence ID" value="RRD48568.1"/>
    <property type="molecule type" value="Genomic_DNA"/>
</dbReference>